<proteinExistence type="predicted"/>
<sequence length="94" mass="10810">MKVAENHQVWLGCFDSLLKLNIHVVVRETGQIYQREKYILNAENDLMQLFLENDVIEIGKQGKLQIQINNSFPYPLNNGYITIDGFGISKSILI</sequence>
<dbReference type="Proteomes" id="UP000663874">
    <property type="component" value="Unassembled WGS sequence"/>
</dbReference>
<name>A0A820MYU7_9BILA</name>
<evidence type="ECO:0000313" key="2">
    <source>
        <dbReference type="Proteomes" id="UP000663874"/>
    </source>
</evidence>
<feature type="non-terminal residue" evidence="1">
    <location>
        <position position="1"/>
    </location>
</feature>
<reference evidence="1" key="1">
    <citation type="submission" date="2021-02" db="EMBL/GenBank/DDBJ databases">
        <authorList>
            <person name="Nowell W R."/>
        </authorList>
    </citation>
    <scope>NUCLEOTIDE SEQUENCE</scope>
</reference>
<organism evidence="1 2">
    <name type="scientific">Rotaria sordida</name>
    <dbReference type="NCBI Taxonomy" id="392033"/>
    <lineage>
        <taxon>Eukaryota</taxon>
        <taxon>Metazoa</taxon>
        <taxon>Spiralia</taxon>
        <taxon>Gnathifera</taxon>
        <taxon>Rotifera</taxon>
        <taxon>Eurotatoria</taxon>
        <taxon>Bdelloidea</taxon>
        <taxon>Philodinida</taxon>
        <taxon>Philodinidae</taxon>
        <taxon>Rotaria</taxon>
    </lineage>
</organism>
<dbReference type="EMBL" id="CAJOBE010059401">
    <property type="protein sequence ID" value="CAF4381845.1"/>
    <property type="molecule type" value="Genomic_DNA"/>
</dbReference>
<comment type="caution">
    <text evidence="1">The sequence shown here is derived from an EMBL/GenBank/DDBJ whole genome shotgun (WGS) entry which is preliminary data.</text>
</comment>
<gene>
    <name evidence="1" type="ORF">FNK824_LOCUS43333</name>
</gene>
<protein>
    <submittedName>
        <fullName evidence="1">Uncharacterized protein</fullName>
    </submittedName>
</protein>
<evidence type="ECO:0000313" key="1">
    <source>
        <dbReference type="EMBL" id="CAF4381845.1"/>
    </source>
</evidence>
<dbReference type="AlphaFoldDB" id="A0A820MYU7"/>
<accession>A0A820MYU7</accession>